<accession>A0A9P0ZWC6</accession>
<keyword evidence="3" id="KW-1185">Reference proteome</keyword>
<proteinExistence type="predicted"/>
<feature type="domain" description="Reverse transcriptase Ty1/copia-type" evidence="1">
    <location>
        <begin position="9"/>
        <end position="149"/>
    </location>
</feature>
<dbReference type="EMBL" id="CAMAPE010000074">
    <property type="protein sequence ID" value="CAH9117709.1"/>
    <property type="molecule type" value="Genomic_DNA"/>
</dbReference>
<dbReference type="InterPro" id="IPR013103">
    <property type="entry name" value="RVT_2"/>
</dbReference>
<evidence type="ECO:0000313" key="2">
    <source>
        <dbReference type="EMBL" id="CAH9117709.1"/>
    </source>
</evidence>
<sequence length="151" mass="17360">MDSSIFATGKKPIHSKWVYKIKYKSDESIELYKFGLVICRSRQIEGINYHDTFTLVAKLVTVRTILAIAASHHWQLYQLNVDNAFLHGDLHEEVYMHLPPGYHTSMTGKACFVYAPFISLYALQCWFSKLTGALKAYGFSQSYVDYSLFTL</sequence>
<dbReference type="Proteomes" id="UP001152484">
    <property type="component" value="Unassembled WGS sequence"/>
</dbReference>
<organism evidence="2 3">
    <name type="scientific">Cuscuta europaea</name>
    <name type="common">European dodder</name>
    <dbReference type="NCBI Taxonomy" id="41803"/>
    <lineage>
        <taxon>Eukaryota</taxon>
        <taxon>Viridiplantae</taxon>
        <taxon>Streptophyta</taxon>
        <taxon>Embryophyta</taxon>
        <taxon>Tracheophyta</taxon>
        <taxon>Spermatophyta</taxon>
        <taxon>Magnoliopsida</taxon>
        <taxon>eudicotyledons</taxon>
        <taxon>Gunneridae</taxon>
        <taxon>Pentapetalae</taxon>
        <taxon>asterids</taxon>
        <taxon>lamiids</taxon>
        <taxon>Solanales</taxon>
        <taxon>Convolvulaceae</taxon>
        <taxon>Cuscuteae</taxon>
        <taxon>Cuscuta</taxon>
        <taxon>Cuscuta subgen. Cuscuta</taxon>
    </lineage>
</organism>
<dbReference type="AlphaFoldDB" id="A0A9P0ZWC6"/>
<dbReference type="Pfam" id="PF07727">
    <property type="entry name" value="RVT_2"/>
    <property type="match status" value="1"/>
</dbReference>
<evidence type="ECO:0000313" key="3">
    <source>
        <dbReference type="Proteomes" id="UP001152484"/>
    </source>
</evidence>
<gene>
    <name evidence="2" type="ORF">CEURO_LOCUS21650</name>
</gene>
<protein>
    <recommendedName>
        <fullName evidence="1">Reverse transcriptase Ty1/copia-type domain-containing protein</fullName>
    </recommendedName>
</protein>
<comment type="caution">
    <text evidence="2">The sequence shown here is derived from an EMBL/GenBank/DDBJ whole genome shotgun (WGS) entry which is preliminary data.</text>
</comment>
<dbReference type="OrthoDB" id="1301386at2759"/>
<reference evidence="2" key="1">
    <citation type="submission" date="2022-07" db="EMBL/GenBank/DDBJ databases">
        <authorList>
            <person name="Macas J."/>
            <person name="Novak P."/>
            <person name="Neumann P."/>
        </authorList>
    </citation>
    <scope>NUCLEOTIDE SEQUENCE</scope>
</reference>
<name>A0A9P0ZWC6_CUSEU</name>
<evidence type="ECO:0000259" key="1">
    <source>
        <dbReference type="Pfam" id="PF07727"/>
    </source>
</evidence>